<comment type="similarity">
    <text evidence="1">Belongs to the HscB family.</text>
</comment>
<dbReference type="GO" id="GO:0044571">
    <property type="term" value="P:[2Fe-2S] cluster assembly"/>
    <property type="evidence" value="ECO:0007669"/>
    <property type="project" value="InterPro"/>
</dbReference>
<dbReference type="GO" id="GO:0005739">
    <property type="term" value="C:mitochondrion"/>
    <property type="evidence" value="ECO:0007669"/>
    <property type="project" value="TreeGrafter"/>
</dbReference>
<dbReference type="InterPro" id="IPR004640">
    <property type="entry name" value="HscB"/>
</dbReference>
<evidence type="ECO:0000313" key="4">
    <source>
        <dbReference type="EMBL" id="JAC09543.1"/>
    </source>
</evidence>
<keyword evidence="2" id="KW-0143">Chaperone</keyword>
<dbReference type="InterPro" id="IPR009073">
    <property type="entry name" value="HscB_oligo_C"/>
</dbReference>
<proteinExistence type="evidence at transcript level"/>
<dbReference type="Pfam" id="PF07743">
    <property type="entry name" value="HSCB_C"/>
    <property type="match status" value="1"/>
</dbReference>
<dbReference type="AlphaFoldDB" id="A0A023EK85"/>
<dbReference type="SUPFAM" id="SSF46565">
    <property type="entry name" value="Chaperone J-domain"/>
    <property type="match status" value="1"/>
</dbReference>
<protein>
    <submittedName>
        <fullName evidence="4">Putative cpij000747 co-chaperone protein hscb mitochondrial</fullName>
    </submittedName>
</protein>
<dbReference type="VEuPathDB" id="VectorBase:AALC636_025350"/>
<dbReference type="Pfam" id="PF00226">
    <property type="entry name" value="DnaJ"/>
    <property type="match status" value="1"/>
</dbReference>
<dbReference type="EMBL" id="GAPW01004055">
    <property type="protein sequence ID" value="JAC09543.1"/>
    <property type="molecule type" value="mRNA"/>
</dbReference>
<dbReference type="InterPro" id="IPR001623">
    <property type="entry name" value="DnaJ_domain"/>
</dbReference>
<name>A0A023EK85_AEDAL</name>
<dbReference type="NCBIfam" id="TIGR00714">
    <property type="entry name" value="hscB"/>
    <property type="match status" value="1"/>
</dbReference>
<dbReference type="GO" id="GO:0051087">
    <property type="term" value="F:protein-folding chaperone binding"/>
    <property type="evidence" value="ECO:0007669"/>
    <property type="project" value="InterPro"/>
</dbReference>
<organism evidence="4">
    <name type="scientific">Aedes albopictus</name>
    <name type="common">Asian tiger mosquito</name>
    <name type="synonym">Stegomyia albopicta</name>
    <dbReference type="NCBI Taxonomy" id="7160"/>
    <lineage>
        <taxon>Eukaryota</taxon>
        <taxon>Metazoa</taxon>
        <taxon>Ecdysozoa</taxon>
        <taxon>Arthropoda</taxon>
        <taxon>Hexapoda</taxon>
        <taxon>Insecta</taxon>
        <taxon>Pterygota</taxon>
        <taxon>Neoptera</taxon>
        <taxon>Endopterygota</taxon>
        <taxon>Diptera</taxon>
        <taxon>Nematocera</taxon>
        <taxon>Culicoidea</taxon>
        <taxon>Culicidae</taxon>
        <taxon>Culicinae</taxon>
        <taxon>Aedini</taxon>
        <taxon>Aedes</taxon>
        <taxon>Stegomyia</taxon>
    </lineage>
</organism>
<dbReference type="HAMAP" id="MF_00682">
    <property type="entry name" value="HscB"/>
    <property type="match status" value="1"/>
</dbReference>
<dbReference type="Gene3D" id="1.10.287.110">
    <property type="entry name" value="DnaJ domain"/>
    <property type="match status" value="1"/>
</dbReference>
<reference evidence="4" key="1">
    <citation type="journal article" date="2014" name="PLoS Negl. Trop. Dis.">
        <title>Identification and characterization of seminal fluid proteins in the Asian tiger mosquito, Aedes albopictus.</title>
        <authorList>
            <person name="Boes K.E."/>
            <person name="Ribeiro J.M."/>
            <person name="Wong A."/>
            <person name="Harrington L.C."/>
            <person name="Wolfner M.F."/>
            <person name="Sirot L.K."/>
        </authorList>
    </citation>
    <scope>NUCLEOTIDE SEQUENCE</scope>
    <source>
        <tissue evidence="4">Reproductive organs</tissue>
    </source>
</reference>
<evidence type="ECO:0000256" key="2">
    <source>
        <dbReference type="ARBA" id="ARBA00023186"/>
    </source>
</evidence>
<evidence type="ECO:0000259" key="3">
    <source>
        <dbReference type="PROSITE" id="PS50076"/>
    </source>
</evidence>
<dbReference type="VEuPathDB" id="VectorBase:AALF008589"/>
<sequence length="226" mass="26066">MLRLPVTRYLSALVQSTATHTATGRLYCSTAKVCWSCSKPLVKKDKFFCGSCGTLQRVEDVDYFKLLDVSNRFDVDSSALTSNFRRLQSMLHPDKFSRRSNEEKANSLEWSSLVNKAYKTLSTPLTRGRYILKRNGVQISEENTSVDPEFLMDMMDKNEAVEEASNYDDLDEIDQTLKAEIDELYEKLNDSFLENDLEQAKENLIRLKYLLNIEAVVKEKLLKYKV</sequence>
<dbReference type="PROSITE" id="PS50076">
    <property type="entry name" value="DNAJ_2"/>
    <property type="match status" value="1"/>
</dbReference>
<dbReference type="GO" id="GO:0001671">
    <property type="term" value="F:ATPase activator activity"/>
    <property type="evidence" value="ECO:0007669"/>
    <property type="project" value="InterPro"/>
</dbReference>
<dbReference type="Gene3D" id="1.20.1280.20">
    <property type="entry name" value="HscB, C-terminal domain"/>
    <property type="match status" value="1"/>
</dbReference>
<feature type="domain" description="J" evidence="3">
    <location>
        <begin position="62"/>
        <end position="136"/>
    </location>
</feature>
<dbReference type="SUPFAM" id="SSF47144">
    <property type="entry name" value="HSC20 (HSCB), C-terminal oligomerisation domain"/>
    <property type="match status" value="1"/>
</dbReference>
<evidence type="ECO:0000256" key="1">
    <source>
        <dbReference type="ARBA" id="ARBA00010476"/>
    </source>
</evidence>
<dbReference type="GO" id="GO:0051259">
    <property type="term" value="P:protein complex oligomerization"/>
    <property type="evidence" value="ECO:0007669"/>
    <property type="project" value="InterPro"/>
</dbReference>
<accession>A0A023EK85</accession>
<dbReference type="InterPro" id="IPR036869">
    <property type="entry name" value="J_dom_sf"/>
</dbReference>
<dbReference type="InterPro" id="IPR036386">
    <property type="entry name" value="HscB_C_sf"/>
</dbReference>
<dbReference type="CDD" id="cd06257">
    <property type="entry name" value="DnaJ"/>
    <property type="match status" value="1"/>
</dbReference>
<dbReference type="PANTHER" id="PTHR14021:SF15">
    <property type="entry name" value="IRON-SULFUR CLUSTER CO-CHAPERONE PROTEIN HSCB"/>
    <property type="match status" value="1"/>
</dbReference>
<dbReference type="SMART" id="SM00271">
    <property type="entry name" value="DnaJ"/>
    <property type="match status" value="1"/>
</dbReference>
<dbReference type="PANTHER" id="PTHR14021">
    <property type="entry name" value="IRON-SULFUR CLUSTER CO-CHAPERONE PROTEIN HSCB"/>
    <property type="match status" value="1"/>
</dbReference>